<dbReference type="GO" id="GO:0004165">
    <property type="term" value="F:delta(3)-delta(2)-enoyl-CoA isomerase activity"/>
    <property type="evidence" value="ECO:0007669"/>
    <property type="project" value="TreeGrafter"/>
</dbReference>
<comment type="caution">
    <text evidence="1">The sequence shown here is derived from an EMBL/GenBank/DDBJ whole genome shotgun (WGS) entry which is preliminary data.</text>
</comment>
<keyword evidence="2" id="KW-1185">Reference proteome</keyword>
<dbReference type="GO" id="GO:0005777">
    <property type="term" value="C:peroxisome"/>
    <property type="evidence" value="ECO:0007669"/>
    <property type="project" value="TreeGrafter"/>
</dbReference>
<dbReference type="InParanoid" id="A0A1Y2DCG2"/>
<proteinExistence type="predicted"/>
<dbReference type="STRING" id="106004.A0A1Y2DCG2"/>
<sequence>MSSIVKTFPRGAAKALCSVSTPSKGIYLLSMHNEPDNRLTPDFIKQALLPALDDIELTFRKDWEKGDKEAALVFTGERIKNKFFSNGLNLELVNECPGFFKDYYGHLMERILTFPMHTVAAINGHAFAGGFCLAMCADWRVIRAERAWTCMNEIDFGAPLPQGMAAVLKQRLTPPTLRRVMLTAHRFTAPEALAGGFVDEICQGDGEATIARALEVAAQHQKHSSSGVLSMLKQTLYAEVIEGLRTDESIGSPFEQNAARFKQLQEAALAAKL</sequence>
<dbReference type="InterPro" id="IPR029045">
    <property type="entry name" value="ClpP/crotonase-like_dom_sf"/>
</dbReference>
<reference evidence="1 2" key="1">
    <citation type="submission" date="2016-07" db="EMBL/GenBank/DDBJ databases">
        <title>Pervasive Adenine N6-methylation of Active Genes in Fungi.</title>
        <authorList>
            <consortium name="DOE Joint Genome Institute"/>
            <person name="Mondo S.J."/>
            <person name="Dannebaum R.O."/>
            <person name="Kuo R.C."/>
            <person name="Labutti K."/>
            <person name="Haridas S."/>
            <person name="Kuo A."/>
            <person name="Salamov A."/>
            <person name="Ahrendt S.R."/>
            <person name="Lipzen A."/>
            <person name="Sullivan W."/>
            <person name="Andreopoulos W.B."/>
            <person name="Clum A."/>
            <person name="Lindquist E."/>
            <person name="Daum C."/>
            <person name="Ramamoorthy G.K."/>
            <person name="Gryganskyi A."/>
            <person name="Culley D."/>
            <person name="Magnuson J.K."/>
            <person name="James T.Y."/>
            <person name="O'Malley M.A."/>
            <person name="Stajich J.E."/>
            <person name="Spatafora J.W."/>
            <person name="Visel A."/>
            <person name="Grigoriev I.V."/>
        </authorList>
    </citation>
    <scope>NUCLEOTIDE SEQUENCE [LARGE SCALE GENOMIC DNA]</scope>
    <source>
        <strain evidence="1 2">62-1032</strain>
    </source>
</reference>
<dbReference type="Proteomes" id="UP000193467">
    <property type="component" value="Unassembled WGS sequence"/>
</dbReference>
<dbReference type="GO" id="GO:0006635">
    <property type="term" value="P:fatty acid beta-oxidation"/>
    <property type="evidence" value="ECO:0007669"/>
    <property type="project" value="TreeGrafter"/>
</dbReference>
<protein>
    <submittedName>
        <fullName evidence="1">ClpP/crotonase-like domain-containing protein</fullName>
    </submittedName>
</protein>
<dbReference type="Gene3D" id="3.90.226.10">
    <property type="entry name" value="2-enoyl-CoA Hydratase, Chain A, domain 1"/>
    <property type="match status" value="1"/>
</dbReference>
<dbReference type="OrthoDB" id="1696280at2759"/>
<dbReference type="PANTHER" id="PTHR11941:SF75">
    <property type="entry name" value="ENOYL-COA HYDRATASE_ISOMERASE FAMILY PROTEIN"/>
    <property type="match status" value="1"/>
</dbReference>
<dbReference type="AlphaFoldDB" id="A0A1Y2DCG2"/>
<accession>A0A1Y2DCG2</accession>
<dbReference type="CDD" id="cd06558">
    <property type="entry name" value="crotonase-like"/>
    <property type="match status" value="1"/>
</dbReference>
<evidence type="ECO:0000313" key="2">
    <source>
        <dbReference type="Proteomes" id="UP000193467"/>
    </source>
</evidence>
<dbReference type="Pfam" id="PF00378">
    <property type="entry name" value="ECH_1"/>
    <property type="match status" value="1"/>
</dbReference>
<dbReference type="PANTHER" id="PTHR11941">
    <property type="entry name" value="ENOYL-COA HYDRATASE-RELATED"/>
    <property type="match status" value="1"/>
</dbReference>
<name>A0A1Y2DCG2_9BASI</name>
<organism evidence="1 2">
    <name type="scientific">Leucosporidium creatinivorum</name>
    <dbReference type="NCBI Taxonomy" id="106004"/>
    <lineage>
        <taxon>Eukaryota</taxon>
        <taxon>Fungi</taxon>
        <taxon>Dikarya</taxon>
        <taxon>Basidiomycota</taxon>
        <taxon>Pucciniomycotina</taxon>
        <taxon>Microbotryomycetes</taxon>
        <taxon>Leucosporidiales</taxon>
        <taxon>Leucosporidium</taxon>
    </lineage>
</organism>
<dbReference type="SUPFAM" id="SSF52096">
    <property type="entry name" value="ClpP/crotonase"/>
    <property type="match status" value="1"/>
</dbReference>
<gene>
    <name evidence="1" type="ORF">BCR35DRAFT_284070</name>
</gene>
<dbReference type="InterPro" id="IPR001753">
    <property type="entry name" value="Enoyl-CoA_hydra/iso"/>
</dbReference>
<dbReference type="EMBL" id="MCGR01000084">
    <property type="protein sequence ID" value="ORY56806.1"/>
    <property type="molecule type" value="Genomic_DNA"/>
</dbReference>
<evidence type="ECO:0000313" key="1">
    <source>
        <dbReference type="EMBL" id="ORY56806.1"/>
    </source>
</evidence>